<keyword evidence="3" id="KW-1185">Reference proteome</keyword>
<evidence type="ECO:0000259" key="1">
    <source>
        <dbReference type="Pfam" id="PF19078"/>
    </source>
</evidence>
<name>A0ABX6TCM1_9SPHN</name>
<dbReference type="Proteomes" id="UP000516105">
    <property type="component" value="Chromosome"/>
</dbReference>
<evidence type="ECO:0000313" key="2">
    <source>
        <dbReference type="EMBL" id="QNP45378.1"/>
    </source>
</evidence>
<gene>
    <name evidence="2" type="ORF">H9L14_12370</name>
</gene>
<evidence type="ECO:0000313" key="3">
    <source>
        <dbReference type="Proteomes" id="UP000516105"/>
    </source>
</evidence>
<sequence>MDSTQLNGATIQITGGRQAGDTLNFTNQNGISGSYNSSTGLLTLTGTATLANYQAALQSITFGTTSLSTTQRTITFEVTDTGNTPSATDTAVVNIAADTTAPTIVSEVVTSATGIQAGRVNAGDVVSVTVTMSEVVNVTGTPRLALNIGGTTVQANYASGSGTNTLVFTYTILAGQTDTNGIAINANALTLNGGTIRDTSNNNAVLTAGAVGDNAAFIVDTTAPTVVSITSSPSLSGNTATSTVTFQFSEAVSGFDLSDLTVSPNRGTLSNLIQVDGDTYTATFTRTNNGSVGINVGTGYLDLAGNTGTAFNSPNLPAGVAGEPINLGLSDPTDQGHS</sequence>
<dbReference type="Pfam" id="PF19078">
    <property type="entry name" value="Big_12"/>
    <property type="match status" value="1"/>
</dbReference>
<dbReference type="EMBL" id="CP060782">
    <property type="protein sequence ID" value="QNP45378.1"/>
    <property type="molecule type" value="Genomic_DNA"/>
</dbReference>
<organism evidence="2 3">
    <name type="scientific">Sphingomonas sediminicola</name>
    <dbReference type="NCBI Taxonomy" id="386874"/>
    <lineage>
        <taxon>Bacteria</taxon>
        <taxon>Pseudomonadati</taxon>
        <taxon>Pseudomonadota</taxon>
        <taxon>Alphaproteobacteria</taxon>
        <taxon>Sphingomonadales</taxon>
        <taxon>Sphingomonadaceae</taxon>
        <taxon>Sphingomonas</taxon>
    </lineage>
</organism>
<proteinExistence type="predicted"/>
<feature type="domain" description="Bacterial Ig-like" evidence="1">
    <location>
        <begin position="220"/>
        <end position="313"/>
    </location>
</feature>
<accession>A0ABX6TCM1</accession>
<dbReference type="RefSeq" id="WP_187708334.1">
    <property type="nucleotide sequence ID" value="NZ_CP060782.1"/>
</dbReference>
<dbReference type="InterPro" id="IPR044048">
    <property type="entry name" value="Big_12"/>
</dbReference>
<protein>
    <recommendedName>
        <fullName evidence="1">Bacterial Ig-like domain-containing protein</fullName>
    </recommendedName>
</protein>
<reference evidence="2 3" key="1">
    <citation type="submission" date="2020-08" db="EMBL/GenBank/DDBJ databases">
        <title>Genome sequence of Sphingomonas sediminicola KACC 15039T.</title>
        <authorList>
            <person name="Hyun D.-W."/>
            <person name="Bae J.-W."/>
        </authorList>
    </citation>
    <scope>NUCLEOTIDE SEQUENCE [LARGE SCALE GENOMIC DNA]</scope>
    <source>
        <strain evidence="2 3">KACC 15039</strain>
    </source>
</reference>